<feature type="region of interest" description="Disordered" evidence="16">
    <location>
        <begin position="2695"/>
        <end position="2757"/>
    </location>
</feature>
<keyword evidence="11" id="KW-0206">Cytoskeleton</keyword>
<feature type="region of interest" description="Disordered" evidence="16">
    <location>
        <begin position="2343"/>
        <end position="2364"/>
    </location>
</feature>
<feature type="region of interest" description="Disordered" evidence="16">
    <location>
        <begin position="3198"/>
        <end position="3217"/>
    </location>
</feature>
<dbReference type="Pfam" id="PF00307">
    <property type="entry name" value="CH"/>
    <property type="match status" value="2"/>
</dbReference>
<feature type="compositionally biased region" description="Basic and acidic residues" evidence="16">
    <location>
        <begin position="2840"/>
        <end position="2852"/>
    </location>
</feature>
<dbReference type="PROSITE" id="PS00019">
    <property type="entry name" value="ACTININ_1"/>
    <property type="match status" value="1"/>
</dbReference>
<feature type="region of interest" description="Disordered" evidence="16">
    <location>
        <begin position="5242"/>
        <end position="5276"/>
    </location>
</feature>
<evidence type="ECO:0000313" key="20">
    <source>
        <dbReference type="EMBL" id="KAI2651915.1"/>
    </source>
</evidence>
<keyword evidence="7 17" id="KW-1133">Transmembrane helix</keyword>
<evidence type="ECO:0000256" key="5">
    <source>
        <dbReference type="ARBA" id="ARBA00022692"/>
    </source>
</evidence>
<evidence type="ECO:0000256" key="13">
    <source>
        <dbReference type="ARBA" id="ARBA00046312"/>
    </source>
</evidence>
<feature type="region of interest" description="Disordered" evidence="16">
    <location>
        <begin position="1249"/>
        <end position="1293"/>
    </location>
</feature>
<keyword evidence="6" id="KW-0677">Repeat</keyword>
<dbReference type="InterPro" id="IPR056887">
    <property type="entry name" value="SYNE1/2_dom"/>
</dbReference>
<feature type="region of interest" description="Disordered" evidence="16">
    <location>
        <begin position="1045"/>
        <end position="1079"/>
    </location>
</feature>
<dbReference type="Pfam" id="PF25035">
    <property type="entry name" value="SYNE1"/>
    <property type="match status" value="1"/>
</dbReference>
<keyword evidence="9 14" id="KW-0472">Membrane</keyword>
<dbReference type="InterPro" id="IPR002017">
    <property type="entry name" value="Spectrin_repeat"/>
</dbReference>
<evidence type="ECO:0000256" key="8">
    <source>
        <dbReference type="ARBA" id="ARBA00023054"/>
    </source>
</evidence>
<comment type="subcellular location">
    <subcellularLocation>
        <location evidence="1">Cytoplasm</location>
        <location evidence="1">Cytoskeleton</location>
    </subcellularLocation>
    <subcellularLocation>
        <location evidence="13">Nucleus outer membrane</location>
        <topology evidence="13">Single-pass type IV membrane protein</topology>
    </subcellularLocation>
</comment>
<evidence type="ECO:0000256" key="4">
    <source>
        <dbReference type="ARBA" id="ARBA00022553"/>
    </source>
</evidence>
<feature type="compositionally biased region" description="Basic residues" evidence="16">
    <location>
        <begin position="3046"/>
        <end position="3056"/>
    </location>
</feature>
<evidence type="ECO:0000256" key="17">
    <source>
        <dbReference type="SAM" id="Phobius"/>
    </source>
</evidence>
<dbReference type="SMART" id="SM00033">
    <property type="entry name" value="CH"/>
    <property type="match status" value="2"/>
</dbReference>
<evidence type="ECO:0000259" key="18">
    <source>
        <dbReference type="PROSITE" id="PS50021"/>
    </source>
</evidence>
<feature type="compositionally biased region" description="Basic and acidic residues" evidence="16">
    <location>
        <begin position="3246"/>
        <end position="3259"/>
    </location>
</feature>
<feature type="compositionally biased region" description="Polar residues" evidence="16">
    <location>
        <begin position="7116"/>
        <end position="7132"/>
    </location>
</feature>
<dbReference type="InterPro" id="IPR057057">
    <property type="entry name" value="Spectrin_SYNE1"/>
</dbReference>
<feature type="domain" description="Calponin-homology (CH)" evidence="18">
    <location>
        <begin position="300"/>
        <end position="415"/>
    </location>
</feature>
<reference evidence="20 21" key="1">
    <citation type="submission" date="2022-01" db="EMBL/GenBank/DDBJ databases">
        <title>A high-quality chromosome-level genome assembly of rohu carp, Labeo rohita.</title>
        <authorList>
            <person name="Arick M.A. II"/>
            <person name="Hsu C.-Y."/>
            <person name="Magbanua Z."/>
            <person name="Pechanova O."/>
            <person name="Grover C."/>
            <person name="Miller E."/>
            <person name="Thrash A."/>
            <person name="Ezzel L."/>
            <person name="Alam S."/>
            <person name="Benzie J."/>
            <person name="Hamilton M."/>
            <person name="Karsi A."/>
            <person name="Lawrence M.L."/>
            <person name="Peterson D.G."/>
        </authorList>
    </citation>
    <scope>NUCLEOTIDE SEQUENCE [LARGE SCALE GENOMIC DNA]</scope>
    <source>
        <strain evidence="21">BAU-BD-2019</strain>
        <tissue evidence="20">Blood</tissue>
    </source>
</reference>
<feature type="compositionally biased region" description="Polar residues" evidence="16">
    <location>
        <begin position="3097"/>
        <end position="3113"/>
    </location>
</feature>
<dbReference type="Proteomes" id="UP000830375">
    <property type="component" value="Unassembled WGS sequence"/>
</dbReference>
<feature type="compositionally biased region" description="Polar residues" evidence="16">
    <location>
        <begin position="2343"/>
        <end position="2361"/>
    </location>
</feature>
<comment type="similarity">
    <text evidence="2">Belongs to the nesprin family.</text>
</comment>
<keyword evidence="21" id="KW-1185">Reference proteome</keyword>
<dbReference type="InterPro" id="IPR001715">
    <property type="entry name" value="CH_dom"/>
</dbReference>
<feature type="compositionally biased region" description="Polar residues" evidence="16">
    <location>
        <begin position="2772"/>
        <end position="2788"/>
    </location>
</feature>
<feature type="compositionally biased region" description="Polar residues" evidence="16">
    <location>
        <begin position="1284"/>
        <end position="1293"/>
    </location>
</feature>
<feature type="compositionally biased region" description="Basic and acidic residues" evidence="16">
    <location>
        <begin position="2699"/>
        <end position="2708"/>
    </location>
</feature>
<dbReference type="InterPro" id="IPR018159">
    <property type="entry name" value="Spectrin/alpha-actinin"/>
</dbReference>
<feature type="transmembrane region" description="Helical" evidence="17">
    <location>
        <begin position="7419"/>
        <end position="7439"/>
    </location>
</feature>
<evidence type="ECO:0000256" key="12">
    <source>
        <dbReference type="ARBA" id="ARBA00023242"/>
    </source>
</evidence>
<keyword evidence="4" id="KW-0597">Phosphoprotein</keyword>
<dbReference type="Pfam" id="PF25034">
    <property type="entry name" value="Spectrin_SYNE1"/>
    <property type="match status" value="1"/>
</dbReference>
<evidence type="ECO:0000256" key="14">
    <source>
        <dbReference type="PROSITE-ProRule" id="PRU00385"/>
    </source>
</evidence>
<evidence type="ECO:0000256" key="11">
    <source>
        <dbReference type="ARBA" id="ARBA00023212"/>
    </source>
</evidence>
<feature type="region of interest" description="Disordered" evidence="16">
    <location>
        <begin position="5409"/>
        <end position="5438"/>
    </location>
</feature>
<feature type="coiled-coil region" evidence="15">
    <location>
        <begin position="3725"/>
        <end position="3759"/>
    </location>
</feature>
<feature type="compositionally biased region" description="Basic and acidic residues" evidence="16">
    <location>
        <begin position="5186"/>
        <end position="5195"/>
    </location>
</feature>
<comment type="caution">
    <text evidence="20">The sequence shown here is derived from an EMBL/GenBank/DDBJ whole genome shotgun (WGS) entry which is preliminary data.</text>
</comment>
<feature type="compositionally biased region" description="Basic and acidic residues" evidence="16">
    <location>
        <begin position="2564"/>
        <end position="2579"/>
    </location>
</feature>
<dbReference type="InterPro" id="IPR001589">
    <property type="entry name" value="Actinin_actin-bd_CS"/>
</dbReference>
<feature type="region of interest" description="Disordered" evidence="16">
    <location>
        <begin position="1493"/>
        <end position="1512"/>
    </location>
</feature>
<evidence type="ECO:0000256" key="10">
    <source>
        <dbReference type="ARBA" id="ARBA00023203"/>
    </source>
</evidence>
<feature type="compositionally biased region" description="Polar residues" evidence="16">
    <location>
        <begin position="4777"/>
        <end position="4786"/>
    </location>
</feature>
<feature type="compositionally biased region" description="Polar residues" evidence="16">
    <location>
        <begin position="5173"/>
        <end position="5185"/>
    </location>
</feature>
<evidence type="ECO:0000256" key="3">
    <source>
        <dbReference type="ARBA" id="ARBA00022490"/>
    </source>
</evidence>
<dbReference type="Gene3D" id="1.20.58.60">
    <property type="match status" value="7"/>
</dbReference>
<feature type="region of interest" description="Disordered" evidence="16">
    <location>
        <begin position="2772"/>
        <end position="2867"/>
    </location>
</feature>
<feature type="compositionally biased region" description="Polar residues" evidence="16">
    <location>
        <begin position="2723"/>
        <end position="2734"/>
    </location>
</feature>
<name>A0ABQ8LNE6_LABRO</name>
<evidence type="ECO:0000256" key="7">
    <source>
        <dbReference type="ARBA" id="ARBA00022989"/>
    </source>
</evidence>
<dbReference type="PANTHER" id="PTHR14514">
    <property type="entry name" value="PKA ANCHORING PROTEIN"/>
    <property type="match status" value="1"/>
</dbReference>
<dbReference type="Pfam" id="PF10541">
    <property type="entry name" value="KASH"/>
    <property type="match status" value="1"/>
</dbReference>
<evidence type="ECO:0000256" key="2">
    <source>
        <dbReference type="ARBA" id="ARBA00008619"/>
    </source>
</evidence>
<evidence type="ECO:0000259" key="19">
    <source>
        <dbReference type="PROSITE" id="PS51049"/>
    </source>
</evidence>
<feature type="compositionally biased region" description="Polar residues" evidence="16">
    <location>
        <begin position="6963"/>
        <end position="6976"/>
    </location>
</feature>
<feature type="domain" description="KASH" evidence="19">
    <location>
        <begin position="7410"/>
        <end position="7469"/>
    </location>
</feature>
<keyword evidence="10" id="KW-0009">Actin-binding</keyword>
<evidence type="ECO:0000256" key="15">
    <source>
        <dbReference type="SAM" id="Coils"/>
    </source>
</evidence>
<feature type="region of interest" description="Disordered" evidence="16">
    <location>
        <begin position="2531"/>
        <end position="2584"/>
    </location>
</feature>
<feature type="compositionally biased region" description="Low complexity" evidence="16">
    <location>
        <begin position="273"/>
        <end position="294"/>
    </location>
</feature>
<dbReference type="Gene3D" id="1.10.418.10">
    <property type="entry name" value="Calponin-like domain"/>
    <property type="match status" value="2"/>
</dbReference>
<feature type="compositionally biased region" description="Basic and acidic residues" evidence="16">
    <location>
        <begin position="3080"/>
        <end position="3096"/>
    </location>
</feature>
<feature type="region of interest" description="Disordered" evidence="16">
    <location>
        <begin position="5172"/>
        <end position="5195"/>
    </location>
</feature>
<feature type="coiled-coil region" evidence="15">
    <location>
        <begin position="7298"/>
        <end position="7325"/>
    </location>
</feature>
<keyword evidence="12" id="KW-0539">Nucleus</keyword>
<keyword evidence="8 15" id="KW-0175">Coiled coil</keyword>
<feature type="compositionally biased region" description="Polar residues" evidence="16">
    <location>
        <begin position="5254"/>
        <end position="5271"/>
    </location>
</feature>
<feature type="compositionally biased region" description="Polar residues" evidence="16">
    <location>
        <begin position="5329"/>
        <end position="5343"/>
    </location>
</feature>
<dbReference type="SUPFAM" id="SSF47576">
    <property type="entry name" value="Calponin-homology domain, CH-domain"/>
    <property type="match status" value="1"/>
</dbReference>
<protein>
    <submittedName>
        <fullName evidence="20">Nesprin-2</fullName>
    </submittedName>
</protein>
<dbReference type="InterPro" id="IPR036872">
    <property type="entry name" value="CH_dom_sf"/>
</dbReference>
<feature type="compositionally biased region" description="Basic and acidic residues" evidence="16">
    <location>
        <begin position="3021"/>
        <end position="3035"/>
    </location>
</feature>
<feature type="region of interest" description="Disordered" evidence="16">
    <location>
        <begin position="4972"/>
        <end position="5005"/>
    </location>
</feature>
<feature type="coiled-coil region" evidence="15">
    <location>
        <begin position="4654"/>
        <end position="4681"/>
    </location>
</feature>
<feature type="topological domain" description="Cytoplasmic" evidence="14">
    <location>
        <begin position="1"/>
        <end position="7418"/>
    </location>
</feature>
<feature type="domain" description="Calponin-homology (CH)" evidence="18">
    <location>
        <begin position="147"/>
        <end position="252"/>
    </location>
</feature>
<keyword evidence="5 14" id="KW-0812">Transmembrane</keyword>
<dbReference type="CDD" id="cd00176">
    <property type="entry name" value="SPEC"/>
    <property type="match status" value="3"/>
</dbReference>
<feature type="region of interest" description="Disordered" evidence="16">
    <location>
        <begin position="4757"/>
        <end position="4798"/>
    </location>
</feature>
<sequence length="7469" mass="839392">MYVEKVPGLLVTMFGYSQCCICPFDVSTGSSVRGCCIHSSLAVLNGESESHPEITVCESAEEAVMASGGETCAPVEEEGVVPLDIDDLKPSVCVLDSVQTVFALWFTVARQPSVCCDDRPKRRNMVSLKALFEVEAVDGSAIVEQEQIQKRTFTNWINAQLSKRSHPTVVQDLFSDLRDGTQLLDLLEVMSGQRMKRERGHGVFQQRGNIETALNFLKNKSIKLVNINIPDIIEGKPSIILGLIWTIILHCHIEELANTLSYGSRSSSLDSLSSLDSVPGSPSSSPVPRGGSPLHTRFRLSAKKSLLLWVRDQCKKVGCSASVRDFKSSWRSGEVFLAILCSLRPDLVDLSQAQTSSHRENLERAKPDEKSIMTYIAQFLQYSNDLPAADDDFEVRPSPTESPIWICAFADLNFSLFLTPFPILWLYNFSSSSSLSPPPGWMQFQSLLFPPCLSPVNLPTYFTPAVLASPLHKASPSQKAREMKCWLEGAYQELLEAWSSTEGKGYAERYQAFQNFVGTYYDQRRPVIPVLSAMRRCAKPKYRTELDVGLPTPLNTLGRWLQHMEAVLSEDSGSTEDHALAARDARHKQEHLEVLVEDLSQHLNTLNHYRNTDEDGCLLVPVEKLEEIKRRYPGSLLMFLILFDSFTSARVTAKYHGIKLQYREHMHHVYNLLGCLKSKLSLWRGPYGSQESEALHKLKDTAVSYTKKAALAEDSPVVNRQVKEADTETEITTEAAEASKHFSSSLNEWRSRQAQLNEAGNFLIEISDASTSQSLTEELHKLNMHWADFIKRTKFAVAPQPVSGVPGVQAAQSLMQEASWVLRETVEVSSGPIRIYRKKLKGIIKKMSEFDLNSLSPSPDCKEETLQKLRQTLPETFETLTRVDQVCERLQKPASLLEGRLAELENWGTEAQEFCQHLKERKLRGQRGPHPRAKSLFSRGLQLEGQVVTESEDLQMLVTSMQKNSSLPYLSTLAIQDRLKRTVSHCQEVTEMLSSHGVKREGQPDGAEPASKVFVQAHSQPESQTRIIQHHQMFFQSGELSLESLTEPQTQELRSSQVQSQLEATRGVKPQVHDKSPKDQRKAVCQVQHAELKQPLLSTVVGRKIQMKPQTEVQLISVDSSQTSSFGPSDLQAASANLSQRSGFGPLDTLQVISVDPNQTSDFRPSELQVVSSQTSEFRPLDSFQVISVDSGEARSFGPSDVHVISVDSSQISGNIQSNPLQSLSSTISSPSTLLTSVTVTQLRMPVEQHLGSPPKWQPQTSLATPHQRQKVLAKSHSLPQPHEPSQTLPVDSLATCPSTLQTLVTETQQRTPIEQHIVSPPKWQPQTSVTTLHQRQSVLSRSHSFPQPSVAQGVPHVPVQNEVYARAQALARSRLDKAKQHLQEHIQDVITVISTRDKSKKQAKKKQAVSRLLRPVVLETFLEAVKGMGDFCSDAQLKDMDLLSHSVRAQWEVCATAAERSVHLEALRRITESLQATESVLLRTTHLRTDAKRVESAQHHTDSTSDLTPCQDGHVHSQAVVQTNIVEIKQIPERTVIHPCLAQEEKDSAEEAQSSYSAVRSVFQQQLLNNSQQLGSEFPISPGGNASISADSLRSQLQHLLALKDQTEALWCEFELQDSQSSQHMEDGCNMEQEKAQLIQQWREQQMCIQARVKSLETAVELLESADSQIRLISDQIKQISQKPLNIRNLSIADPRNLHEDLKRLDERIEKELVLLNSGGSVSDAADLSHIELQAHLPLLPQTLHDRTKCLEQQRQCLRKSESALVGLVKLLSHLQQVSADLSGAHSTSDRSLVSIRHSLQQAREESVQLDRLLDDAGMRITLDDKAGSCNEMVSALALRTEEVEAKLAVGLKQSDRGGKGRVEGEQRDRAVGRKRMGLQVALREVLTALEKHGLKEPTLPALQHRLRFLTDTESKLVALRSEIQDLRSTCAQTNTSDTGISELQMQWENAHGAVAESREQCVSLSELLKKFQSCRNRLGSTLQKAEQTIGDQASYMGKDNLQLLISKVTSLKSDLSGLGDGVEEFRAVCRQLQSLMRRIPDCAEAPFESEADTLMDRWLDVTEKTDCHLDNLQAGFSLWEKLLLLAGEVEGWSAQKLMTLAESHPFQTEQDVMSSGFKRRTLNIFIADLRRSRSCCRVIESQLRKKMAEVKELFSETSDVFTQLEAAKGKVLSEQLQAEAKQADALLQQINLLASIAGLENLQALAEDGVRLQESICTARELLVEKKEQAMNPNRPEIPQMIRDPKHVKPQIRKTEDAAPEIQSELGEKTQDALLELKDFKEQACSSALHQQGDFQVSEDVNRAVTLEESLREVQDVRVGLDESMNEELKCAMLIQQSQESLHSLQGQTEHSSQDSNASKAVEQGEGNLLEVENLSEVLQTSCTPEGQTALSQDVQTLFGKTPALRKILEDERTQEWNSDPVQSSIQCIEPQQPGVSTEELQSVQVSVVFLLRRMSFKRKKCRKRGKCWILFCFAAHYLNQVHFCCQSLSLDYIISIILLCRMVSQNSLLRELESVVQWVMHVLTEGSETEDKSPCTDQQAAEDVESLPSDHNTNKQQFKSGSKEGAKTGSALRDDDSTSCESSKPVFTIVLDSDLTKLNLIPLTQSVPASSTKWDTVSAVNDGTSETSENGLKLLEVKPDEEPYAVSFSDKPVHLCADPSTSEVYFKENSHADHVAADSEVDDVDRINLEFLSTKEGSETEDKSPCTDQQAAEDVESLPSDHNSNKQQFKSGSKERAKTGSALRDDDGTSCESSKPVFTIVLDSDLTKPNQIPLTQPIPGSSTKWDTVAAVGPDDGTSETSENGLKLLEVKPDEEPYAVSSSDKPVHLCADPSTSEVHFKENSHADHVEPTYSASDLDFSPKPEIDSSTQAMLLYPENLQESSGTAKKVFTIILDVDTPILSSDKYQSLQETQCTGPEDSITDEFSYLDIKNQQRSSSSPAKPEGQMVELDLSEKSNVKSSSSRSCEMKPHFLETMEIDIQEEKEKQHEVADVETSSQMDVHSESKSVVHQQDVPMLESHHEDDKNTFKEPSNEASTLQKPPKGGKGRRKNRKPVGVEKASNIGSEKPKSCKSRHKNTTDSESLRTSEVRLPETTDTSLTVSSDFSQTKSAMPRSTEDKLTVDTVQTLNQSETENVHFENVSISFTGGTLINTTDSVVLAAAESVRSTHTDDSKLMAEDSSSVVTADCITQVSTTIPSESQLGSAEAPSTGDSEGRFSLQYEEMLRANSDSSDGNKTSINRRSVADGEDQTRHAEQPTRTSVWATLLNTITNVHPLMMTSHGSEESRQRKDSWLQNSSLSESESSLAWTVLWVFRCRYRPSQLSVAHMTHQLEQAEICRQHVLEQVARLTQRQSSAGPSTEPEQSIGIEGRWNTALMDTSNMVEFKKAQLQQVTQVCIDSSTLQAEKLNAFLKNMQKKRGILEELLQTCSQISSHLGEAEGPVACIEPFRALQERWQNIEQVASSSLWCANISTAEVSALLQEARNLHHELELLEKSVSLPHPSQGQMDCQSALKETVRTADFAVLTERYLYLFEVSQALSSSPLGKKELRDVEVAMQGLNSQLALTQEKLSSQTSNGSGYSPIMRIIRDYVTWAKQTESKVSRRRTLSLFPEEAIHQVNHMKKLQSETSLKRFQLASVLKELREEVTGLDKEDSMSPTLDSLEDLYVKLTEKTECAAAEMSRMFHIRERLWKQLTDSSSWLTSVLEKESGKTVASEPKTTIPELRVQLQVCTEALKEAERQAHNLETLLDELKNVNHGLSVPESFQLINRLTALQEEVSRVVNRKWALRWVLEELLHAQESSAEEQNVILKSLRQMSADVTRQKYPITRDSLSALEPVRHILMEFLCKVPEIQHCQEPRRKEMLNAVLDIQRRMHVLELQAKEHEEYLVLKQHMENSREAVKKSLSQIVDSSVGADVRLGFCQAVLVELPLLRMTCQEAADHLEAISKDLYPSQLTAERQKIRLVIEQLASWELTVKNEAKNLECSLAERLGSPTDLSPLTELFNSVRQQLKDTICLEPDNKTIDAELRKHWIRIQTVESVLRMLERCRKGVDAKSCQMTIDLGQRTLNDCGMHMDKLLQAREALKHYHWAVQLAESFFQQIGSNLMIPSDGFRGYKEEHRYIQQIFSTLVEGFQARLSDVGASVPQMTCLSIPLTEQLHIKVLSHLLVQDAKLEAQAQLRFETLQRSMKDQIVHMSHHEEVSQLLKNVLQTEIKNLAKRLEELREGCPGLRCKAPVDLMLGQLWRSWAVLQCRLNKSKEGLDRLQNELPDSSVVTGSLVDLQGVLSLTERLQDGIEQEHHTLSSLQHHVTRLLGVSNLQQLKVSPQICQDLQSLQGHCRNLRDQSNNIRREVLFEIQELGRVQEELSAIQQNVLSLLTVLQSESAAQHLQEVKVELVSQKAQLQDVMDRVQKKWNCIPSEIQVLQNELSVSMQEAKDKLGMVMERSGPLCKMGELLGEVTVGLKNVQALLKQTSPNFSEAERTQKRVWDELDQWHTRIAELEAEVQDLAEQKPERAHVLMDQLTEPLQLYQTTAKQAEQRTALISKIPACLQEYDGILNSSNCWLREAQSWLIAPRTYTTAKCIHCHANSLKMMLDESEGYRGSLEDFLPALQEITPVCDTTPQQHLLQLCMQNITLMQQSVLDPLSHLQHLAAEMDAIEDEVKTMENNITKIRTILSATDTENISPEEHLENMQVILDNVQSMKRTIDEIESCRPGLGLPAEAEQTLTAFHWAQELLQPIQELQQLSMERSTALRVSMEDPHTEEDDEDNQSSSSGTLTCSVPEESSPEEEVDFPAIKNVIEDVDTGSCLMEPSGFSEMPGIDSRPVTEETSFLPAPTSHHLKELTKSDSANIAEEKQNECTAPAKPGIGSEITMLKAWDASVLIAESESVNTGTGISDQGKTTGPEPPDTEAVNVTDGDQTQTETKPTDATAHLMVSSQHAECVPHEDSTMEIQRNLNDAIIHQNSSQSQEHTFKHTATVSDLSHSEGGGEDQDIKESSPEDFVDVPAVKHVIQDADTGSCLLEPSDFSEMPGVDSRPVTEETTSLSAPTFQHLKEFTNDSCLKPDSANIAEEKQNECTETRLTKAVPTKPGIGSEITMLKASDAAINTETGTSDHVKTMGRKPLDTEVVRVTDGDQTQTASSQRTACVPHEETTLEIQRDLNEAVSHQSRNQSQEFQHTARGDRRGEEQDIKVQLLTSLKETAQTLGSCQDICDSEESPPEEVDFPAVKHVIQVPDTGIDSRPVTEKTSSLPAPTSQQQSQELTKPDSANIAEVKQNEWPETKLTEAVPAKPGTGSNITMLKANNGSNLIKESELVEQNEVSVNTETDTGDQVKTTGPKPPDTEAVNVVNVTDGDQTQTETKCKLDATAPLMLSSQHAAYVPQEDTTLEIQRDLNEVVVDQSSSQSQEHTFKHTATVSDLSQSEGGGEEDQDIKVQLLTSLKETSETLGSCQDISALESRYLLEIPVSALNASESQMADSTQLLNDLLSSIKSVQGNTWTLALERRRSEEQSNVEVQRCSEALLKGLRGHLELGSERLLRSQDAQPQNCSQLQSLLTGHKKYFQDLGQNLVVVKLLYQKLPEGALQGQAEVDQLISALQDQAQTHGVRMQHSLEEWSQYEEVSERLGKQLDEIETNISSLDSGPEGDLQGQLQSCERLHEVLKDTRPQVWEIQDRLRILLKKGCYRERPGQPVLKSQLLLRWMELHNQLQQKIQSTQKTIKNYDRFQHDSAELEEWIRRAQEQVRKWNSSSDSGLVDFETLLTNQTDSQILANLTSWLKHVEKRLEDESSGFVEEAGSLNEPTNRSEHILFAEQLGALNLSWLILQGKIESKASADREKRLCCMHSWISQRMHWVRNSQRPESCSQIEQTLQECEETEERLQVKSSELKALGGLHLFGQQDGEHPGDQAFSKQINVLKSDLQPVKDEWAHFESKMSAAELQTTGVVYKLKLYRVPVLSSEQCRTQVEHLQELERELNRPETGTHLTEVFSDLKDKLSPYASKLLSDRLEKETARHQAVTEDVHADLLKAQNALRLWLEYERLTGECCVHLNQHWERLGELMNSSYKLENAVELLNSRMQSINDLEKDMPALQSSVGKVLEASKLLTGQMTPQSAPLIESETRLLSRDHLHLSKALSDIGAQVQEELEEHRRFSTELKSMEQQLKNFERIVSSSATSMESLKMVLLDLNGLNPNLAALNQTSFGLSLSSTEKERLQTLNTQMMYGELLCSQSFQQKCQCWMELLDKIEAGLSNQTSGDCAAVRKQLAAHQRLKVETLISQQLQDAMINEASHFLESSQNEDRRLSKLLRHIKELLPPAGLAPCSLQQLQCSVKDFELIEEQLQCHEELYRETVEAGTQILMITDARTQTRLRTELDILKEMWEQSCGLNWKLCETGLADSALRLEEIKARLKSPLPEKLEDLKTHMQLIKEDEDKLQIWAGGLKELSTMKADVSQYVLPTDTMLLQGQVEELHSQWEELCLKVSVCVGEEKERVSLRKQEIADRLNAWIIFNDKNKELCDWLTQMEKKVAHRGENLSIEEMVKKLKKDCMEEINLFSENKSHLKQLGEQLLLASDKAKEAEIHGALQDVNDRWQHLFDHIEARVKKLTETLVTVQQLDKNMINLRSWLTRIEAELAKPIHYSICHRDEIQKRLVEQQDLQRDIEQHTERVASVLTLCDVLLHDKDACSSDGENDSIQQTTQRLDQRWRNICSLSLERRLRIEETWRLWCKFQEDYSSFEDWLNVAERSTAEPNSSDVLYVDAKEELQKYEVFQKQVHESLTHLEVINNQYRRLARENRADAASRLRAMVHQGNQRWDALQRRVAAILRRLRHFTSQREEFEGTRKGLLVWLTEIDLQLTNVENFTESHLQDKIKQLKSFKKEITLNTNKIDALIVFGEGLIQRSCPQDAVEIEDELEELHTYCQEVFGRVAGFHQRLTSLRPQLQEQLDVFDGEQSRGTQGTPSSSQPSMCLLSPPQERSGRETPVSVDSIPLEWDHTGDVGGSSSHDEEEDAAFFSALSDLEVTEIPEFSSEVTEKSFGEPLGQNWHFQNTPERKAFQLDSSSPTHTSTPFKQGYVQLMSECSGSIKSVKRVSMILDDEEQQEEQGLTGLNTADKQSGTDTLSSTEEHEDAQAVSKEQCSSRDPQQLTSDLHDITSWLDRVIPELDRLQKPETAVSVVILEERVKQLKEMQKTFARYKTMMLSLNLGGRELQQGATGGAPELQEGMRSMNCRWTEACEGLEGWEDSLRTTLGRCQEFHEMVHSQLLWLAHAESRRYTVNMNDPSVQSTMLQEHKNTLKDLAEELQGRQKQVSSLQEIVSELLPEAGGEDSTEAREKLHVIGSKLRLLSRQVDQDLQTIEERLVRAFCKPFFSHLHHKESKNKREAHFYYGLGMTKREPSPQRSFFYRVLRAAFPLHLLFLLLLVLACLVPLSEDDYSCTFSNNFARSFHPMLRYTNGPPPT</sequence>
<dbReference type="SMART" id="SM00150">
    <property type="entry name" value="SPEC"/>
    <property type="match status" value="7"/>
</dbReference>
<evidence type="ECO:0000256" key="6">
    <source>
        <dbReference type="ARBA" id="ARBA00022737"/>
    </source>
</evidence>
<evidence type="ECO:0000256" key="1">
    <source>
        <dbReference type="ARBA" id="ARBA00004245"/>
    </source>
</evidence>
<feature type="region of interest" description="Disordered" evidence="16">
    <location>
        <begin position="7108"/>
        <end position="7155"/>
    </location>
</feature>
<dbReference type="InterPro" id="IPR012315">
    <property type="entry name" value="KASH"/>
</dbReference>
<feature type="region of interest" description="Disordered" evidence="16">
    <location>
        <begin position="273"/>
        <end position="295"/>
    </location>
</feature>
<feature type="coiled-coil region" evidence="15">
    <location>
        <begin position="6150"/>
        <end position="6177"/>
    </location>
</feature>
<feature type="compositionally biased region" description="Polar residues" evidence="16">
    <location>
        <begin position="7143"/>
        <end position="7155"/>
    </location>
</feature>
<feature type="region of interest" description="Disordered" evidence="16">
    <location>
        <begin position="2986"/>
        <end position="3123"/>
    </location>
</feature>
<proteinExistence type="inferred from homology"/>
<dbReference type="PANTHER" id="PTHR14514:SF4">
    <property type="entry name" value="NESPRIN-2"/>
    <property type="match status" value="1"/>
</dbReference>
<accession>A0ABQ8LNE6</accession>
<evidence type="ECO:0000256" key="9">
    <source>
        <dbReference type="ARBA" id="ARBA00023136"/>
    </source>
</evidence>
<feature type="compositionally biased region" description="Basic and acidic residues" evidence="16">
    <location>
        <begin position="2735"/>
        <end position="2750"/>
    </location>
</feature>
<dbReference type="Pfam" id="PF00435">
    <property type="entry name" value="Spectrin"/>
    <property type="match status" value="2"/>
</dbReference>
<feature type="compositionally biased region" description="Basic and acidic residues" evidence="16">
    <location>
        <begin position="1493"/>
        <end position="1504"/>
    </location>
</feature>
<dbReference type="PROSITE" id="PS50021">
    <property type="entry name" value="CH"/>
    <property type="match status" value="2"/>
</dbReference>
<dbReference type="SUPFAM" id="SSF46966">
    <property type="entry name" value="Spectrin repeat"/>
    <property type="match status" value="7"/>
</dbReference>
<feature type="compositionally biased region" description="Polar residues" evidence="16">
    <location>
        <begin position="4972"/>
        <end position="4990"/>
    </location>
</feature>
<keyword evidence="3" id="KW-0963">Cytoplasm</keyword>
<feature type="compositionally biased region" description="Polar residues" evidence="16">
    <location>
        <begin position="1258"/>
        <end position="1267"/>
    </location>
</feature>
<evidence type="ECO:0000313" key="21">
    <source>
        <dbReference type="Proteomes" id="UP000830375"/>
    </source>
</evidence>
<feature type="region of interest" description="Disordered" evidence="16">
    <location>
        <begin position="4896"/>
        <end position="4935"/>
    </location>
</feature>
<dbReference type="EMBL" id="JACTAM010000020">
    <property type="protein sequence ID" value="KAI2651915.1"/>
    <property type="molecule type" value="Genomic_DNA"/>
</dbReference>
<feature type="topological domain" description="Perinuclear space" evidence="14">
    <location>
        <begin position="7440"/>
        <end position="7469"/>
    </location>
</feature>
<feature type="compositionally biased region" description="Polar residues" evidence="16">
    <location>
        <begin position="5421"/>
        <end position="5431"/>
    </location>
</feature>
<feature type="region of interest" description="Disordered" evidence="16">
    <location>
        <begin position="3229"/>
        <end position="3263"/>
    </location>
</feature>
<organism evidence="20 21">
    <name type="scientific">Labeo rohita</name>
    <name type="common">Indian major carp</name>
    <name type="synonym">Cyprinus rohita</name>
    <dbReference type="NCBI Taxonomy" id="84645"/>
    <lineage>
        <taxon>Eukaryota</taxon>
        <taxon>Metazoa</taxon>
        <taxon>Chordata</taxon>
        <taxon>Craniata</taxon>
        <taxon>Vertebrata</taxon>
        <taxon>Euteleostomi</taxon>
        <taxon>Actinopterygii</taxon>
        <taxon>Neopterygii</taxon>
        <taxon>Teleostei</taxon>
        <taxon>Ostariophysi</taxon>
        <taxon>Cypriniformes</taxon>
        <taxon>Cyprinidae</taxon>
        <taxon>Labeoninae</taxon>
        <taxon>Labeonini</taxon>
        <taxon>Labeo</taxon>
    </lineage>
</organism>
<feature type="compositionally biased region" description="Polar residues" evidence="16">
    <location>
        <begin position="2552"/>
        <end position="2563"/>
    </location>
</feature>
<feature type="compositionally biased region" description="Polar residues" evidence="16">
    <location>
        <begin position="1045"/>
        <end position="1063"/>
    </location>
</feature>
<feature type="region of interest" description="Disordered" evidence="16">
    <location>
        <begin position="5329"/>
        <end position="5354"/>
    </location>
</feature>
<feature type="coiled-coil region" evidence="15">
    <location>
        <begin position="5872"/>
        <end position="5899"/>
    </location>
</feature>
<evidence type="ECO:0000256" key="16">
    <source>
        <dbReference type="SAM" id="MobiDB-lite"/>
    </source>
</evidence>
<feature type="region of interest" description="Disordered" evidence="16">
    <location>
        <begin position="6960"/>
        <end position="7015"/>
    </location>
</feature>
<gene>
    <name evidence="20" type="ORF">H4Q32_014700</name>
</gene>
<dbReference type="SMART" id="SM01249">
    <property type="entry name" value="KASH"/>
    <property type="match status" value="1"/>
</dbReference>
<dbReference type="PROSITE" id="PS51049">
    <property type="entry name" value="KASH"/>
    <property type="match status" value="1"/>
</dbReference>
<feature type="compositionally biased region" description="Polar residues" evidence="16">
    <location>
        <begin position="4896"/>
        <end position="4909"/>
    </location>
</feature>
<feature type="compositionally biased region" description="Polar residues" evidence="16">
    <location>
        <begin position="3231"/>
        <end position="3244"/>
    </location>
</feature>